<comment type="caution">
    <text evidence="2">The sequence shown here is derived from an EMBL/GenBank/DDBJ whole genome shotgun (WGS) entry which is preliminary data.</text>
</comment>
<feature type="chain" id="PRO_5042222739" description="Secreted protein" evidence="1">
    <location>
        <begin position="22"/>
        <end position="135"/>
    </location>
</feature>
<feature type="signal peptide" evidence="1">
    <location>
        <begin position="1"/>
        <end position="21"/>
    </location>
</feature>
<sequence>MPFPCLLLACLISNSLNTVGSVTLNANKIPFCAVRWYSKSHPFIHWQNPRDHLTPNIQNQGSSPIMPSFSFLSPIRVRRYSIRGLAGAQMQLCRQSAEAVRHCRGSLGVASLAAGTLSCPTSGSLGEEMWNVVGN</sequence>
<gene>
    <name evidence="2" type="ORF">B0H65DRAFT_466505</name>
</gene>
<keyword evidence="3" id="KW-1185">Reference proteome</keyword>
<dbReference type="EMBL" id="JAUEPP010000004">
    <property type="protein sequence ID" value="KAK3345388.1"/>
    <property type="molecule type" value="Genomic_DNA"/>
</dbReference>
<dbReference type="Proteomes" id="UP001278500">
    <property type="component" value="Unassembled WGS sequence"/>
</dbReference>
<evidence type="ECO:0008006" key="4">
    <source>
        <dbReference type="Google" id="ProtNLM"/>
    </source>
</evidence>
<proteinExistence type="predicted"/>
<evidence type="ECO:0000256" key="1">
    <source>
        <dbReference type="SAM" id="SignalP"/>
    </source>
</evidence>
<dbReference type="RefSeq" id="XP_062682001.1">
    <property type="nucleotide sequence ID" value="XM_062826855.1"/>
</dbReference>
<name>A0AAE0JG78_9PEZI</name>
<accession>A0AAE0JG78</accession>
<dbReference type="AlphaFoldDB" id="A0AAE0JG78"/>
<reference evidence="2" key="1">
    <citation type="journal article" date="2023" name="Mol. Phylogenet. Evol.">
        <title>Genome-scale phylogeny and comparative genomics of the fungal order Sordariales.</title>
        <authorList>
            <person name="Hensen N."/>
            <person name="Bonometti L."/>
            <person name="Westerberg I."/>
            <person name="Brannstrom I.O."/>
            <person name="Guillou S."/>
            <person name="Cros-Aarteil S."/>
            <person name="Calhoun S."/>
            <person name="Haridas S."/>
            <person name="Kuo A."/>
            <person name="Mondo S."/>
            <person name="Pangilinan J."/>
            <person name="Riley R."/>
            <person name="LaButti K."/>
            <person name="Andreopoulos B."/>
            <person name="Lipzen A."/>
            <person name="Chen C."/>
            <person name="Yan M."/>
            <person name="Daum C."/>
            <person name="Ng V."/>
            <person name="Clum A."/>
            <person name="Steindorff A."/>
            <person name="Ohm R.A."/>
            <person name="Martin F."/>
            <person name="Silar P."/>
            <person name="Natvig D.O."/>
            <person name="Lalanne C."/>
            <person name="Gautier V."/>
            <person name="Ament-Velasquez S.L."/>
            <person name="Kruys A."/>
            <person name="Hutchinson M.I."/>
            <person name="Powell A.J."/>
            <person name="Barry K."/>
            <person name="Miller A.N."/>
            <person name="Grigoriev I.V."/>
            <person name="Debuchy R."/>
            <person name="Gladieux P."/>
            <person name="Hiltunen Thoren M."/>
            <person name="Johannesson H."/>
        </authorList>
    </citation>
    <scope>NUCLEOTIDE SEQUENCE</scope>
    <source>
        <strain evidence="2">CBS 560.94</strain>
    </source>
</reference>
<evidence type="ECO:0000313" key="3">
    <source>
        <dbReference type="Proteomes" id="UP001278500"/>
    </source>
</evidence>
<organism evidence="2 3">
    <name type="scientific">Neurospora tetraspora</name>
    <dbReference type="NCBI Taxonomy" id="94610"/>
    <lineage>
        <taxon>Eukaryota</taxon>
        <taxon>Fungi</taxon>
        <taxon>Dikarya</taxon>
        <taxon>Ascomycota</taxon>
        <taxon>Pezizomycotina</taxon>
        <taxon>Sordariomycetes</taxon>
        <taxon>Sordariomycetidae</taxon>
        <taxon>Sordariales</taxon>
        <taxon>Sordariaceae</taxon>
        <taxon>Neurospora</taxon>
    </lineage>
</organism>
<protein>
    <recommendedName>
        <fullName evidence="4">Secreted protein</fullName>
    </recommendedName>
</protein>
<evidence type="ECO:0000313" key="2">
    <source>
        <dbReference type="EMBL" id="KAK3345388.1"/>
    </source>
</evidence>
<keyword evidence="1" id="KW-0732">Signal</keyword>
<reference evidence="2" key="2">
    <citation type="submission" date="2023-06" db="EMBL/GenBank/DDBJ databases">
        <authorList>
            <consortium name="Lawrence Berkeley National Laboratory"/>
            <person name="Haridas S."/>
            <person name="Hensen N."/>
            <person name="Bonometti L."/>
            <person name="Westerberg I."/>
            <person name="Brannstrom I.O."/>
            <person name="Guillou S."/>
            <person name="Cros-Aarteil S."/>
            <person name="Calhoun S."/>
            <person name="Kuo A."/>
            <person name="Mondo S."/>
            <person name="Pangilinan J."/>
            <person name="Riley R."/>
            <person name="Labutti K."/>
            <person name="Andreopoulos B."/>
            <person name="Lipzen A."/>
            <person name="Chen C."/>
            <person name="Yanf M."/>
            <person name="Daum C."/>
            <person name="Ng V."/>
            <person name="Clum A."/>
            <person name="Steindorff A."/>
            <person name="Ohm R."/>
            <person name="Martin F."/>
            <person name="Silar P."/>
            <person name="Natvig D."/>
            <person name="Lalanne C."/>
            <person name="Gautier V."/>
            <person name="Ament-Velasquez S.L."/>
            <person name="Kruys A."/>
            <person name="Hutchinson M.I."/>
            <person name="Powell A.J."/>
            <person name="Barry K."/>
            <person name="Miller A.N."/>
            <person name="Grigoriev I.V."/>
            <person name="Debuchy R."/>
            <person name="Gladieux P."/>
            <person name="Thoren M.H."/>
            <person name="Johannesson H."/>
        </authorList>
    </citation>
    <scope>NUCLEOTIDE SEQUENCE</scope>
    <source>
        <strain evidence="2">CBS 560.94</strain>
    </source>
</reference>
<dbReference type="GeneID" id="87864009"/>